<dbReference type="NCBIfam" id="TIGR00524">
    <property type="entry name" value="eIF-2B_rel"/>
    <property type="match status" value="1"/>
</dbReference>
<dbReference type="Proteomes" id="UP000255367">
    <property type="component" value="Unassembled WGS sequence"/>
</dbReference>
<dbReference type="PANTHER" id="PTHR43475:SF1">
    <property type="entry name" value="METHYLTHIORIBOSE-1-PHOSPHATE ISOMERASE"/>
    <property type="match status" value="1"/>
</dbReference>
<feature type="binding site" evidence="3">
    <location>
        <begin position="265"/>
        <end position="266"/>
    </location>
    <ligand>
        <name>substrate</name>
    </ligand>
</feature>
<evidence type="ECO:0000256" key="3">
    <source>
        <dbReference type="HAMAP-Rule" id="MF_01678"/>
    </source>
</evidence>
<evidence type="ECO:0000313" key="4">
    <source>
        <dbReference type="EMBL" id="SUP40970.1"/>
    </source>
</evidence>
<sequence>MSLQEAVSSLNTLKSQSMKSITWNGESLILLDQTQLPTEEIYIDCTDWRQVAEAIKKLRVRGAPAIGVAAGYGLILAAREAIASAPDEVTQRANFLEFANILKETRPTAINLAWAIDRIVTNIVFPCDTMVAALPLIEAEAKAIDLEDQRLNEAMAKAGATLFEGKKGIRILTHCNAGALATAGLGTALGVVRELYSQGQLERVYADETRPLLQGARLTAFELHHDGIPVTLLTDNMAAYAMQQGLIDAVIVGADRITTEGDVANKIGTYGVALAAKAHNIPFYVAAPYSTFDFTLQKGSDIPIEMRSPEEVLCFGGIPTAPTDIEVLNPAFDVTPHELVSAIITEEGVLTAPYNKSIADMAKKIIK</sequence>
<reference evidence="4 5" key="1">
    <citation type="submission" date="2018-06" db="EMBL/GenBank/DDBJ databases">
        <authorList>
            <consortium name="Pathogen Informatics"/>
            <person name="Doyle S."/>
        </authorList>
    </citation>
    <scope>NUCLEOTIDE SEQUENCE [LARGE SCALE GENOMIC DNA]</scope>
    <source>
        <strain evidence="4 5">NCTC12020</strain>
    </source>
</reference>
<proteinExistence type="inferred from homology"/>
<dbReference type="FunFam" id="1.20.120.420:FF:000003">
    <property type="entry name" value="Methylthioribose-1-phosphate isomerase"/>
    <property type="match status" value="1"/>
</dbReference>
<dbReference type="Pfam" id="PF01008">
    <property type="entry name" value="IF-2B"/>
    <property type="match status" value="1"/>
</dbReference>
<organism evidence="4 5">
    <name type="scientific">Veillonella criceti</name>
    <dbReference type="NCBI Taxonomy" id="103891"/>
    <lineage>
        <taxon>Bacteria</taxon>
        <taxon>Bacillati</taxon>
        <taxon>Bacillota</taxon>
        <taxon>Negativicutes</taxon>
        <taxon>Veillonellales</taxon>
        <taxon>Veillonellaceae</taxon>
        <taxon>Veillonella</taxon>
    </lineage>
</organism>
<dbReference type="InterPro" id="IPR005251">
    <property type="entry name" value="IF-M1Pi"/>
</dbReference>
<feature type="binding site" evidence="3">
    <location>
        <position position="214"/>
    </location>
    <ligand>
        <name>substrate</name>
    </ligand>
</feature>
<comment type="similarity">
    <text evidence="3">Belongs to the EIF-2B alpha/beta/delta subunits family. MtnA subfamily.</text>
</comment>
<dbReference type="Gene3D" id="1.20.120.420">
    <property type="entry name" value="translation initiation factor eif-2b, domain 1"/>
    <property type="match status" value="1"/>
</dbReference>
<dbReference type="EMBL" id="UHIO01000001">
    <property type="protein sequence ID" value="SUP40970.1"/>
    <property type="molecule type" value="Genomic_DNA"/>
</dbReference>
<evidence type="ECO:0000313" key="5">
    <source>
        <dbReference type="Proteomes" id="UP000255367"/>
    </source>
</evidence>
<gene>
    <name evidence="3 4" type="primary">mtnA</name>
    <name evidence="4" type="ORF">NCTC12020_00446</name>
</gene>
<accession>A0A380NH51</accession>
<feature type="binding site" evidence="3">
    <location>
        <begin position="61"/>
        <end position="63"/>
    </location>
    <ligand>
        <name>substrate</name>
    </ligand>
</feature>
<feature type="site" description="Transition state stabilizer" evidence="3">
    <location>
        <position position="175"/>
    </location>
</feature>
<protein>
    <recommendedName>
        <fullName evidence="3">Methylthioribose-1-phosphate isomerase</fullName>
        <shortName evidence="3">M1Pi</shortName>
        <shortName evidence="3">MTR-1-P isomerase</shortName>
        <ecNumber evidence="3">5.3.1.23</ecNumber>
    </recommendedName>
    <alternativeName>
        <fullName evidence="3">S-methyl-5-thioribose-1-phosphate isomerase</fullName>
    </alternativeName>
</protein>
<comment type="function">
    <text evidence="3">Catalyzes the interconversion of methylthioribose-1-phosphate (MTR-1-P) into methylthioribulose-1-phosphate (MTRu-1-P).</text>
</comment>
<dbReference type="GO" id="GO:0046523">
    <property type="term" value="F:S-methyl-5-thioribose-1-phosphate isomerase activity"/>
    <property type="evidence" value="ECO:0007669"/>
    <property type="project" value="UniProtKB-UniRule"/>
</dbReference>
<dbReference type="NCBIfam" id="NF004326">
    <property type="entry name" value="PRK05720.1"/>
    <property type="match status" value="1"/>
</dbReference>
<dbReference type="FunFam" id="3.40.50.10470:FF:000006">
    <property type="entry name" value="Methylthioribose-1-phosphate isomerase"/>
    <property type="match status" value="1"/>
</dbReference>
<dbReference type="InterPro" id="IPR037171">
    <property type="entry name" value="NagB/RpiA_transferase-like"/>
</dbReference>
<dbReference type="InterPro" id="IPR042529">
    <property type="entry name" value="IF_2B-like_C"/>
</dbReference>
<dbReference type="EC" id="5.3.1.23" evidence="3"/>
<evidence type="ECO:0000256" key="1">
    <source>
        <dbReference type="ARBA" id="ARBA00023235"/>
    </source>
</evidence>
<dbReference type="InterPro" id="IPR027363">
    <property type="entry name" value="M1Pi_N"/>
</dbReference>
<evidence type="ECO:0000256" key="2">
    <source>
        <dbReference type="ARBA" id="ARBA00052401"/>
    </source>
</evidence>
<keyword evidence="3" id="KW-0028">Amino-acid biosynthesis</keyword>
<dbReference type="Gene3D" id="3.40.50.10470">
    <property type="entry name" value="Translation initiation factor eif-2b, domain 2"/>
    <property type="match status" value="1"/>
</dbReference>
<keyword evidence="5" id="KW-1185">Reference proteome</keyword>
<dbReference type="InterPro" id="IPR011559">
    <property type="entry name" value="Initiation_fac_2B_a/b/d"/>
</dbReference>
<dbReference type="InterPro" id="IPR000649">
    <property type="entry name" value="IF-2B-related"/>
</dbReference>
<dbReference type="SUPFAM" id="SSF100950">
    <property type="entry name" value="NagB/RpiA/CoA transferase-like"/>
    <property type="match status" value="1"/>
</dbReference>
<dbReference type="NCBIfam" id="TIGR00512">
    <property type="entry name" value="salvage_mtnA"/>
    <property type="match status" value="1"/>
</dbReference>
<feature type="active site" description="Proton donor" evidence="3">
    <location>
        <position position="255"/>
    </location>
</feature>
<keyword evidence="1 3" id="KW-0413">Isomerase</keyword>
<dbReference type="UniPathway" id="UPA00904">
    <property type="reaction ID" value="UER00874"/>
</dbReference>
<dbReference type="PANTHER" id="PTHR43475">
    <property type="entry name" value="METHYLTHIORIBOSE-1-PHOSPHATE ISOMERASE"/>
    <property type="match status" value="1"/>
</dbReference>
<feature type="binding site" evidence="3">
    <location>
        <position position="106"/>
    </location>
    <ligand>
        <name>substrate</name>
    </ligand>
</feature>
<keyword evidence="3" id="KW-0486">Methionine biosynthesis</keyword>
<comment type="catalytic activity">
    <reaction evidence="2 3">
        <text>5-(methylsulfanyl)-alpha-D-ribose 1-phosphate = 5-(methylsulfanyl)-D-ribulose 1-phosphate</text>
        <dbReference type="Rhea" id="RHEA:19989"/>
        <dbReference type="ChEBI" id="CHEBI:58533"/>
        <dbReference type="ChEBI" id="CHEBI:58548"/>
        <dbReference type="EC" id="5.3.1.23"/>
    </reaction>
</comment>
<comment type="pathway">
    <text evidence="3">Amino-acid biosynthesis; L-methionine biosynthesis via salvage pathway; L-methionine from S-methyl-5-thio-alpha-D-ribose 1-phosphate: step 1/6.</text>
</comment>
<dbReference type="GO" id="GO:0019509">
    <property type="term" value="P:L-methionine salvage from methylthioadenosine"/>
    <property type="evidence" value="ECO:0007669"/>
    <property type="project" value="UniProtKB-UniRule"/>
</dbReference>
<name>A0A380NH51_9FIRM</name>
<dbReference type="AlphaFoldDB" id="A0A380NH51"/>
<dbReference type="HAMAP" id="MF_01678">
    <property type="entry name" value="Salvage_MtnA"/>
    <property type="match status" value="1"/>
</dbReference>